<dbReference type="PANTHER" id="PTHR30621:SF0">
    <property type="entry name" value="BIFUNCTIONAL GLUTAMINE SYNTHETASE ADENYLYLTRANSFERASE_ADENYLYL-REMOVING ENZYME"/>
    <property type="match status" value="1"/>
</dbReference>
<dbReference type="InterPro" id="IPR013546">
    <property type="entry name" value="PII_UdlTrfase/GS_AdlTrfase"/>
</dbReference>
<dbReference type="Gene3D" id="3.30.460.10">
    <property type="entry name" value="Beta Polymerase, domain 2"/>
    <property type="match status" value="2"/>
</dbReference>
<dbReference type="EMBL" id="WLCI01000016">
    <property type="protein sequence ID" value="MTB96432.1"/>
    <property type="molecule type" value="Genomic_DNA"/>
</dbReference>
<comment type="catalytic activity">
    <reaction evidence="7">
        <text>[glutamine synthetase]-L-tyrosine + ATP = [glutamine synthetase]-O(4)-(5'-adenylyl)-L-tyrosine + diphosphate</text>
        <dbReference type="Rhea" id="RHEA:18589"/>
        <dbReference type="Rhea" id="RHEA-COMP:10660"/>
        <dbReference type="Rhea" id="RHEA-COMP:10661"/>
        <dbReference type="ChEBI" id="CHEBI:30616"/>
        <dbReference type="ChEBI" id="CHEBI:33019"/>
        <dbReference type="ChEBI" id="CHEBI:46858"/>
        <dbReference type="ChEBI" id="CHEBI:83624"/>
        <dbReference type="EC" id="2.7.7.42"/>
    </reaction>
</comment>
<keyword evidence="6 7" id="KW-0511">Multifunctional enzyme</keyword>
<dbReference type="Proteomes" id="UP000433406">
    <property type="component" value="Unassembled WGS sequence"/>
</dbReference>
<dbReference type="CDD" id="cd05401">
    <property type="entry name" value="NT_GlnE_GlnD_like"/>
    <property type="match status" value="2"/>
</dbReference>
<dbReference type="AlphaFoldDB" id="A0A6I3JE88"/>
<feature type="domain" description="Glutamate-ammonia ligase adenylyltransferase repeated" evidence="8">
    <location>
        <begin position="593"/>
        <end position="829"/>
    </location>
</feature>
<feature type="region of interest" description="Adenylyl removase" evidence="7">
    <location>
        <begin position="1"/>
        <end position="492"/>
    </location>
</feature>
<reference evidence="10 11" key="1">
    <citation type="submission" date="2019-10" db="EMBL/GenBank/DDBJ databases">
        <title>Nocardioides novel species isolated from the excrement of Marmot.</title>
        <authorList>
            <person name="Zhang G."/>
        </authorList>
    </citation>
    <scope>NUCLEOTIDE SEQUENCE [LARGE SCALE GENOMIC DNA]</scope>
    <source>
        <strain evidence="11">zg-579</strain>
    </source>
</reference>
<dbReference type="EC" id="2.7.7.42" evidence="7"/>
<dbReference type="Gene3D" id="1.20.120.330">
    <property type="entry name" value="Nucleotidyltransferases domain 2"/>
    <property type="match status" value="2"/>
</dbReference>
<dbReference type="GO" id="GO:0047388">
    <property type="term" value="F:[glutamine synthetase]-adenylyl-L-tyrosine phosphorylase activity"/>
    <property type="evidence" value="ECO:0007669"/>
    <property type="project" value="UniProtKB-EC"/>
</dbReference>
<gene>
    <name evidence="7" type="primary">glnE</name>
    <name evidence="10" type="ORF">GGQ22_15265</name>
</gene>
<evidence type="ECO:0000313" key="10">
    <source>
        <dbReference type="EMBL" id="MTB96432.1"/>
    </source>
</evidence>
<keyword evidence="2 7" id="KW-0548">Nucleotidyltransferase</keyword>
<dbReference type="NCBIfam" id="NF010707">
    <property type="entry name" value="PRK14109.1"/>
    <property type="match status" value="1"/>
</dbReference>
<evidence type="ECO:0000256" key="2">
    <source>
        <dbReference type="ARBA" id="ARBA00022695"/>
    </source>
</evidence>
<dbReference type="RefSeq" id="WP_171896804.1">
    <property type="nucleotide sequence ID" value="NZ_CP053660.1"/>
</dbReference>
<dbReference type="EC" id="2.7.7.89" evidence="7"/>
<proteinExistence type="inferred from homology"/>
<keyword evidence="1 7" id="KW-0808">Transferase</keyword>
<dbReference type="GO" id="GO:0005829">
    <property type="term" value="C:cytosol"/>
    <property type="evidence" value="ECO:0007669"/>
    <property type="project" value="TreeGrafter"/>
</dbReference>
<comment type="function">
    <text evidence="7">Involved in the regulation of glutamine synthetase GlnA, a key enzyme in the process to assimilate ammonia. When cellular nitrogen levels are high, the C-terminal adenylyl transferase (AT) inactivates GlnA by covalent transfer of an adenylyl group from ATP to specific tyrosine residue of GlnA, thus reducing its activity. Conversely, when nitrogen levels are low, the N-terminal adenylyl removase (AR) activates GlnA by removing the adenylyl group by phosphorolysis, increasing its activity. The regulatory region of GlnE binds the signal transduction protein PII (GlnB) which indicates the nitrogen status of the cell.</text>
</comment>
<evidence type="ECO:0000256" key="4">
    <source>
        <dbReference type="ARBA" id="ARBA00022840"/>
    </source>
</evidence>
<feature type="region of interest" description="Adenylyl transferase" evidence="7">
    <location>
        <begin position="500"/>
        <end position="995"/>
    </location>
</feature>
<evidence type="ECO:0000256" key="6">
    <source>
        <dbReference type="ARBA" id="ARBA00023268"/>
    </source>
</evidence>
<evidence type="ECO:0000256" key="7">
    <source>
        <dbReference type="HAMAP-Rule" id="MF_00802"/>
    </source>
</evidence>
<dbReference type="GO" id="GO:0005524">
    <property type="term" value="F:ATP binding"/>
    <property type="evidence" value="ECO:0007669"/>
    <property type="project" value="UniProtKB-UniRule"/>
</dbReference>
<keyword evidence="5 7" id="KW-0460">Magnesium</keyword>
<feature type="domain" description="PII-uridylyltransferase/Glutamine-synthetase adenylyltransferase" evidence="9">
    <location>
        <begin position="852"/>
        <end position="993"/>
    </location>
</feature>
<dbReference type="GO" id="GO:0008882">
    <property type="term" value="F:[glutamate-ammonia-ligase] adenylyltransferase activity"/>
    <property type="evidence" value="ECO:0007669"/>
    <property type="project" value="UniProtKB-UniRule"/>
</dbReference>
<evidence type="ECO:0000259" key="8">
    <source>
        <dbReference type="Pfam" id="PF03710"/>
    </source>
</evidence>
<organism evidence="10 11">
    <name type="scientific">Nocardioides marmotae</name>
    <dbReference type="NCBI Taxonomy" id="2663857"/>
    <lineage>
        <taxon>Bacteria</taxon>
        <taxon>Bacillati</taxon>
        <taxon>Actinomycetota</taxon>
        <taxon>Actinomycetes</taxon>
        <taxon>Propionibacteriales</taxon>
        <taxon>Nocardioidaceae</taxon>
        <taxon>Nocardioides</taxon>
    </lineage>
</organism>
<dbReference type="InterPro" id="IPR043519">
    <property type="entry name" value="NT_sf"/>
</dbReference>
<keyword evidence="4 7" id="KW-0067">ATP-binding</keyword>
<evidence type="ECO:0000259" key="9">
    <source>
        <dbReference type="Pfam" id="PF08335"/>
    </source>
</evidence>
<feature type="domain" description="PII-uridylyltransferase/Glutamine-synthetase adenylyltransferase" evidence="9">
    <location>
        <begin position="347"/>
        <end position="488"/>
    </location>
</feature>
<dbReference type="GO" id="GO:0000287">
    <property type="term" value="F:magnesium ion binding"/>
    <property type="evidence" value="ECO:0007669"/>
    <property type="project" value="UniProtKB-UniRule"/>
</dbReference>
<sequence>MNRKATSKGALLRLGFLDPEAALAHLHALGPTAEELLHLLSRTADPDLALGALVRLAEALAEAGDDPAAMVEALADDEGTAMRLLCVLGASAALGDHLCRHPEHWRELTDPTLGSTRPAAYALRASLLASVGADPDAAEPVATLPDAQALDALRVEYRRLLLRLAARDLAHALGVDDAAAELSDLAAGTLEAALAVARQRVGAPAGLARLAVIAMGKCGGHELNYVSDVDVVFVHETAEGAEDHAALRAATQLASNLMQVCSDQTAEGTIWPVDAALRPEGKAGPLTRTLASHQGYYERWAKTWEFQALLKARPVAGDRALGAAYVEMVSPMVWSAAEREGFVADTRAMRRRVVEHIPAREADRQLKLGSGGLRDVEFAVQLLQLVHGRGDEAIRATATLSALAELTRGGYVGREDGEALHEAYAFLRALEHRIQLFQLRRTHVVPEDEEAMRRLGRSMGYLRDSAAALDKEWQHHRREVRRLHEKIFYRPLLEAVAAIPGPGVRLSTAAAGERLAALGFFDAQAALRHLEALTSGVSRRATIQRALLPVMLQWFSEGPDPDSGLFGFRRISEALGDSHWYLKMLRDEGQVAQRLALVLSRSRYATSLLEREPQGVRILGEDLAPIGAEALVEEMAASAHRQQDLEKAVRAVRAVRRRELFRIAAGDLVGHTGVDTVGAALSRLTDATLEVTLDVVGRDVARQRGFEEPPTRIAIVAMGRYGGFELSYGSDADVLFVHEPVPGADPQRASSYAQAVVNELRRLLALPGGDPPLVVDADLRPEGRQGAMVRTLDSYAAYYAKWSMVWEAQALLRADAAVGDLDLRRRFEELIDPLRFPEDGISEDDVLEVRRIKARVDRERLPRGADPQMHLKLGRGGLADIEWTVQLLQMRHAGQVAGLRTTRTMEALDAARDAGLLDAADADVLQETWRHVSRTRNAVTLVRGTPSDQLPRDARERAAVASILGYPTGETDAMVNDHLRRVRRATAVVDRVFWG</sequence>
<evidence type="ECO:0000256" key="3">
    <source>
        <dbReference type="ARBA" id="ARBA00022741"/>
    </source>
</evidence>
<comment type="cofactor">
    <cofactor evidence="7">
        <name>Mg(2+)</name>
        <dbReference type="ChEBI" id="CHEBI:18420"/>
    </cofactor>
</comment>
<name>A0A6I3JE88_9ACTN</name>
<comment type="similarity">
    <text evidence="7">Belongs to the GlnE family.</text>
</comment>
<keyword evidence="3 7" id="KW-0547">Nucleotide-binding</keyword>
<evidence type="ECO:0000313" key="11">
    <source>
        <dbReference type="Proteomes" id="UP000433406"/>
    </source>
</evidence>
<comment type="caution">
    <text evidence="10">The sequence shown here is derived from an EMBL/GenBank/DDBJ whole genome shotgun (WGS) entry which is preliminary data.</text>
</comment>
<evidence type="ECO:0000256" key="5">
    <source>
        <dbReference type="ARBA" id="ARBA00022842"/>
    </source>
</evidence>
<dbReference type="Pfam" id="PF03710">
    <property type="entry name" value="GlnE"/>
    <property type="match status" value="2"/>
</dbReference>
<feature type="domain" description="Glutamate-ammonia ligase adenylyltransferase repeated" evidence="8">
    <location>
        <begin position="83"/>
        <end position="324"/>
    </location>
</feature>
<dbReference type="SUPFAM" id="SSF81593">
    <property type="entry name" value="Nucleotidyltransferase substrate binding subunit/domain"/>
    <property type="match status" value="2"/>
</dbReference>
<dbReference type="InterPro" id="IPR023057">
    <property type="entry name" value="GlnE"/>
</dbReference>
<dbReference type="GO" id="GO:0000820">
    <property type="term" value="P:regulation of glutamine family amino acid metabolic process"/>
    <property type="evidence" value="ECO:0007669"/>
    <property type="project" value="UniProtKB-UniRule"/>
</dbReference>
<dbReference type="Pfam" id="PF08335">
    <property type="entry name" value="GlnD_UR_UTase"/>
    <property type="match status" value="2"/>
</dbReference>
<keyword evidence="11" id="KW-1185">Reference proteome</keyword>
<evidence type="ECO:0000256" key="1">
    <source>
        <dbReference type="ARBA" id="ARBA00022679"/>
    </source>
</evidence>
<dbReference type="HAMAP" id="MF_00802">
    <property type="entry name" value="GlnE"/>
    <property type="match status" value="1"/>
</dbReference>
<accession>A0A6I3JE88</accession>
<dbReference type="InterPro" id="IPR005190">
    <property type="entry name" value="GlnE_rpt_dom"/>
</dbReference>
<dbReference type="SUPFAM" id="SSF81301">
    <property type="entry name" value="Nucleotidyltransferase"/>
    <property type="match status" value="2"/>
</dbReference>
<protein>
    <recommendedName>
        <fullName evidence="7">Bifunctional glutamine synthetase adenylyltransferase/adenylyl-removing enzyme</fullName>
    </recommendedName>
    <alternativeName>
        <fullName evidence="7">ATP:glutamine synthetase adenylyltransferase</fullName>
    </alternativeName>
    <alternativeName>
        <fullName evidence="7">ATase</fullName>
    </alternativeName>
    <domain>
        <recommendedName>
            <fullName evidence="7">Glutamine synthetase adenylyl-L-tyrosine phosphorylase</fullName>
            <ecNumber evidence="7">2.7.7.89</ecNumber>
        </recommendedName>
        <alternativeName>
            <fullName evidence="7">Adenylyl removase</fullName>
            <shortName evidence="7">AR</shortName>
            <shortName evidence="7">AT-N</shortName>
        </alternativeName>
    </domain>
    <domain>
        <recommendedName>
            <fullName evidence="7">Glutamine synthetase adenylyl transferase</fullName>
            <ecNumber evidence="7">2.7.7.42</ecNumber>
        </recommendedName>
        <alternativeName>
            <fullName evidence="7">Adenylyl transferase</fullName>
            <shortName evidence="7">AT</shortName>
            <shortName evidence="7">AT-C</shortName>
        </alternativeName>
    </domain>
</protein>
<dbReference type="PANTHER" id="PTHR30621">
    <property type="entry name" value="GLUTAMINE SYNTHETASE ADENYLYLTRANSFERASE"/>
    <property type="match status" value="1"/>
</dbReference>
<comment type="catalytic activity">
    <reaction evidence="7">
        <text>[glutamine synthetase]-O(4)-(5'-adenylyl)-L-tyrosine + phosphate = [glutamine synthetase]-L-tyrosine + ADP</text>
        <dbReference type="Rhea" id="RHEA:43716"/>
        <dbReference type="Rhea" id="RHEA-COMP:10660"/>
        <dbReference type="Rhea" id="RHEA-COMP:10661"/>
        <dbReference type="ChEBI" id="CHEBI:43474"/>
        <dbReference type="ChEBI" id="CHEBI:46858"/>
        <dbReference type="ChEBI" id="CHEBI:83624"/>
        <dbReference type="ChEBI" id="CHEBI:456216"/>
        <dbReference type="EC" id="2.7.7.89"/>
    </reaction>
</comment>